<dbReference type="Gene3D" id="3.40.830.10">
    <property type="entry name" value="LigB-like"/>
    <property type="match status" value="1"/>
</dbReference>
<dbReference type="OrthoDB" id="4543339at2"/>
<accession>A0A1S4VF25</accession>
<evidence type="ECO:0000313" key="1">
    <source>
        <dbReference type="EMBL" id="ORB51669.1"/>
    </source>
</evidence>
<dbReference type="STRING" id="1578165.BKG68_08735"/>
<comment type="caution">
    <text evidence="1">The sequence shown here is derived from an EMBL/GenBank/DDBJ whole genome shotgun (WGS) entry which is preliminary data.</text>
</comment>
<proteinExistence type="predicted"/>
<dbReference type="KEGG" id="msao:MYCSP_13765"/>
<dbReference type="Proteomes" id="UP000192434">
    <property type="component" value="Unassembled WGS sequence"/>
</dbReference>
<evidence type="ECO:0000313" key="2">
    <source>
        <dbReference type="Proteomes" id="UP000192434"/>
    </source>
</evidence>
<protein>
    <submittedName>
        <fullName evidence="1">Uncharacterized protein</fullName>
    </submittedName>
</protein>
<organism evidence="1 2">
    <name type="scientific">Mycobacteroides saopaulense</name>
    <dbReference type="NCBI Taxonomy" id="1578165"/>
    <lineage>
        <taxon>Bacteria</taxon>
        <taxon>Bacillati</taxon>
        <taxon>Actinomycetota</taxon>
        <taxon>Actinomycetes</taxon>
        <taxon>Mycobacteriales</taxon>
        <taxon>Mycobacteriaceae</taxon>
        <taxon>Mycobacteroides</taxon>
    </lineage>
</organism>
<reference evidence="1 2" key="1">
    <citation type="submission" date="2016-12" db="EMBL/GenBank/DDBJ databases">
        <title>The new phylogeny of genus Mycobacterium.</title>
        <authorList>
            <person name="Tortoli E."/>
            <person name="Trovato A."/>
            <person name="Cirillo D.M."/>
        </authorList>
    </citation>
    <scope>NUCLEOTIDE SEQUENCE [LARGE SCALE GENOMIC DNA]</scope>
    <source>
        <strain evidence="1 2">CCUG 66554</strain>
    </source>
</reference>
<gene>
    <name evidence="1" type="ORF">BST43_20440</name>
</gene>
<dbReference type="AlphaFoldDB" id="A0A1S4VF25"/>
<dbReference type="RefSeq" id="WP_083018611.1">
    <property type="nucleotide sequence ID" value="NZ_CP010271.1"/>
</dbReference>
<name>A0A1S4VF25_9MYCO</name>
<dbReference type="EMBL" id="MVII01000030">
    <property type="protein sequence ID" value="ORB51669.1"/>
    <property type="molecule type" value="Genomic_DNA"/>
</dbReference>
<sequence>MSLAIAICPSTPLLVPELGGTAAEETADLRDAATAAVSGLPARWIAIGVGIGRYGPEVAGTFAGYGVDVHVSLSNAAEEGAELPLPVLIAGWLRARVGAEEVEVRLLDAAEGDAGAFGRELRREIGAWPTPPGVLVIADGANTLTDKAPGGYRPEAEGMQLALTDALGQGDVASLHEVPDIITGGAAYQALAGLVGTDAVDAQCLYRGSPYGVGYFVGTWRVR</sequence>